<dbReference type="SUPFAM" id="SSF53335">
    <property type="entry name" value="S-adenosyl-L-methionine-dependent methyltransferases"/>
    <property type="match status" value="1"/>
</dbReference>
<evidence type="ECO:0000313" key="3">
    <source>
        <dbReference type="Proteomes" id="UP000002586"/>
    </source>
</evidence>
<gene>
    <name evidence="2" type="ordered locus">Mmc1_0584</name>
</gene>
<name>A0L562_MAGMM</name>
<dbReference type="eggNOG" id="COG2226">
    <property type="taxonomic scope" value="Bacteria"/>
</dbReference>
<dbReference type="OrthoDB" id="163232at2"/>
<dbReference type="STRING" id="156889.Mmc1_0584"/>
<keyword evidence="3" id="KW-1185">Reference proteome</keyword>
<dbReference type="InterPro" id="IPR029063">
    <property type="entry name" value="SAM-dependent_MTases_sf"/>
</dbReference>
<dbReference type="InterPro" id="IPR013216">
    <property type="entry name" value="Methyltransf_11"/>
</dbReference>
<keyword evidence="2" id="KW-0489">Methyltransferase</keyword>
<sequence>MSQALLAWLKKFYHALPRPPSSNYHYRDFSLNPYDHVGAGGVILDIGGKDARGCYAFGQPPAESRLICLDIMPGPGVDMVADAHDLSQLGEASVDLVIAVSALEHMQAPWQVVAEIYRVLKPGGMLYVNTPFVFPFHGDPDDFYRFSHHGLGKLCGAFECLESGFNRGPASTMVHVLIHFLAILCSFNRKVLYGLWVDVWSWLLFWIKYLDRWIATYGQAYVVHSGAYFIGRKPQ</sequence>
<keyword evidence="2" id="KW-0808">Transferase</keyword>
<dbReference type="RefSeq" id="WP_011712272.1">
    <property type="nucleotide sequence ID" value="NC_008576.1"/>
</dbReference>
<dbReference type="CDD" id="cd02440">
    <property type="entry name" value="AdoMet_MTases"/>
    <property type="match status" value="1"/>
</dbReference>
<dbReference type="AlphaFoldDB" id="A0L562"/>
<dbReference type="HOGENOM" id="CLU_1179073_0_0_5"/>
<dbReference type="GO" id="GO:0032259">
    <property type="term" value="P:methylation"/>
    <property type="evidence" value="ECO:0007669"/>
    <property type="project" value="UniProtKB-KW"/>
</dbReference>
<feature type="domain" description="Methyltransferase type 11" evidence="1">
    <location>
        <begin position="79"/>
        <end position="128"/>
    </location>
</feature>
<evidence type="ECO:0000259" key="1">
    <source>
        <dbReference type="Pfam" id="PF08241"/>
    </source>
</evidence>
<dbReference type="Pfam" id="PF08241">
    <property type="entry name" value="Methyltransf_11"/>
    <property type="match status" value="1"/>
</dbReference>
<reference evidence="3" key="1">
    <citation type="journal article" date="2009" name="Appl. Environ. Microbiol.">
        <title>Complete genome sequence of the chemolithoautotrophic marine magnetotactic coccus strain MC-1.</title>
        <authorList>
            <person name="Schubbe S."/>
            <person name="Williams T.J."/>
            <person name="Xie G."/>
            <person name="Kiss H.E."/>
            <person name="Brettin T.S."/>
            <person name="Martinez D."/>
            <person name="Ross C.A."/>
            <person name="Schuler D."/>
            <person name="Cox B.L."/>
            <person name="Nealson K.H."/>
            <person name="Bazylinski D.A."/>
        </authorList>
    </citation>
    <scope>NUCLEOTIDE SEQUENCE [LARGE SCALE GENOMIC DNA]</scope>
    <source>
        <strain evidence="3">ATCC BAA-1437 / JCM 17883 / MC-1</strain>
    </source>
</reference>
<organism evidence="2 3">
    <name type="scientific">Magnetococcus marinus (strain ATCC BAA-1437 / JCM 17883 / MC-1)</name>
    <dbReference type="NCBI Taxonomy" id="156889"/>
    <lineage>
        <taxon>Bacteria</taxon>
        <taxon>Pseudomonadati</taxon>
        <taxon>Pseudomonadota</taxon>
        <taxon>Magnetococcia</taxon>
        <taxon>Magnetococcales</taxon>
        <taxon>Magnetococcaceae</taxon>
        <taxon>Magnetococcus</taxon>
    </lineage>
</organism>
<dbReference type="KEGG" id="mgm:Mmc1_0584"/>
<proteinExistence type="predicted"/>
<dbReference type="Gene3D" id="3.40.50.150">
    <property type="entry name" value="Vaccinia Virus protein VP39"/>
    <property type="match status" value="1"/>
</dbReference>
<reference evidence="2 3" key="2">
    <citation type="journal article" date="2012" name="Int. J. Syst. Evol. Microbiol.">
        <title>Magnetococcus marinus gen. nov., sp. nov., a marine, magnetotactic bacterium that represents a novel lineage (Magnetococcaceae fam. nov.; Magnetococcales ord. nov.) at the base of the Alphaproteobacteria.</title>
        <authorList>
            <person name="Bazylinski D.A."/>
            <person name="Williams T.J."/>
            <person name="Lefevre C.T."/>
            <person name="Berg R.J."/>
            <person name="Zhang C.L."/>
            <person name="Bowser S.S."/>
            <person name="Dean A.J."/>
            <person name="Beveridge T.J."/>
        </authorList>
    </citation>
    <scope>NUCLEOTIDE SEQUENCE [LARGE SCALE GENOMIC DNA]</scope>
    <source>
        <strain evidence="3">ATCC BAA-1437 / JCM 17883 / MC-1</strain>
    </source>
</reference>
<evidence type="ECO:0000313" key="2">
    <source>
        <dbReference type="EMBL" id="ABK43105.1"/>
    </source>
</evidence>
<accession>A0L562</accession>
<dbReference type="GO" id="GO:0008757">
    <property type="term" value="F:S-adenosylmethionine-dependent methyltransferase activity"/>
    <property type="evidence" value="ECO:0007669"/>
    <property type="project" value="InterPro"/>
</dbReference>
<dbReference type="EMBL" id="CP000471">
    <property type="protein sequence ID" value="ABK43105.1"/>
    <property type="molecule type" value="Genomic_DNA"/>
</dbReference>
<dbReference type="Proteomes" id="UP000002586">
    <property type="component" value="Chromosome"/>
</dbReference>
<protein>
    <submittedName>
        <fullName evidence="2">Methyltransferase type 11</fullName>
    </submittedName>
</protein>